<comment type="caution">
    <text evidence="2">The sequence shown here is derived from an EMBL/GenBank/DDBJ whole genome shotgun (WGS) entry which is preliminary data.</text>
</comment>
<protein>
    <submittedName>
        <fullName evidence="2">Helix-turn-helix transcriptional regulator</fullName>
    </submittedName>
</protein>
<dbReference type="PROSITE" id="PS50943">
    <property type="entry name" value="HTH_CROC1"/>
    <property type="match status" value="1"/>
</dbReference>
<evidence type="ECO:0000313" key="3">
    <source>
        <dbReference type="Proteomes" id="UP001620460"/>
    </source>
</evidence>
<organism evidence="2 3">
    <name type="scientific">Dyella ginsengisoli</name>
    <dbReference type="NCBI Taxonomy" id="363848"/>
    <lineage>
        <taxon>Bacteria</taxon>
        <taxon>Pseudomonadati</taxon>
        <taxon>Pseudomonadota</taxon>
        <taxon>Gammaproteobacteria</taxon>
        <taxon>Lysobacterales</taxon>
        <taxon>Rhodanobacteraceae</taxon>
        <taxon>Dyella</taxon>
    </lineage>
</organism>
<reference evidence="2 3" key="1">
    <citation type="submission" date="2020-10" db="EMBL/GenBank/DDBJ databases">
        <title>Phylogeny of dyella-like bacteria.</title>
        <authorList>
            <person name="Fu J."/>
        </authorList>
    </citation>
    <scope>NUCLEOTIDE SEQUENCE [LARGE SCALE GENOMIC DNA]</scope>
    <source>
        <strain evidence="2 3">Gsoil3046</strain>
    </source>
</reference>
<dbReference type="SUPFAM" id="SSF47413">
    <property type="entry name" value="lambda repressor-like DNA-binding domains"/>
    <property type="match status" value="1"/>
</dbReference>
<dbReference type="InterPro" id="IPR010982">
    <property type="entry name" value="Lambda_DNA-bd_dom_sf"/>
</dbReference>
<dbReference type="Proteomes" id="UP001620460">
    <property type="component" value="Unassembled WGS sequence"/>
</dbReference>
<sequence>MRALDMRHTANADTFAQRLRRARQHSGLTVDALGAKASLLPRRVQKYEDGGGASPAREDIHRLARALDVEPLWLMAGAIAGEKFAPVWEGGGR</sequence>
<dbReference type="SMART" id="SM00530">
    <property type="entry name" value="HTH_XRE"/>
    <property type="match status" value="1"/>
</dbReference>
<gene>
    <name evidence="2" type="ORF">ISP17_13550</name>
</gene>
<dbReference type="RefSeq" id="WP_404633991.1">
    <property type="nucleotide sequence ID" value="NZ_JADIKM010000003.1"/>
</dbReference>
<accession>A0ABW8JV04</accession>
<dbReference type="Pfam" id="PF13560">
    <property type="entry name" value="HTH_31"/>
    <property type="match status" value="1"/>
</dbReference>
<dbReference type="InterPro" id="IPR001387">
    <property type="entry name" value="Cro/C1-type_HTH"/>
</dbReference>
<dbReference type="Gene3D" id="1.10.260.40">
    <property type="entry name" value="lambda repressor-like DNA-binding domains"/>
    <property type="match status" value="1"/>
</dbReference>
<dbReference type="CDD" id="cd00093">
    <property type="entry name" value="HTH_XRE"/>
    <property type="match status" value="1"/>
</dbReference>
<dbReference type="EMBL" id="JADIKM010000003">
    <property type="protein sequence ID" value="MFK2904981.1"/>
    <property type="molecule type" value="Genomic_DNA"/>
</dbReference>
<proteinExistence type="predicted"/>
<name>A0ABW8JV04_9GAMM</name>
<keyword evidence="3" id="KW-1185">Reference proteome</keyword>
<feature type="domain" description="HTH cro/C1-type" evidence="1">
    <location>
        <begin position="19"/>
        <end position="74"/>
    </location>
</feature>
<evidence type="ECO:0000313" key="2">
    <source>
        <dbReference type="EMBL" id="MFK2904981.1"/>
    </source>
</evidence>
<evidence type="ECO:0000259" key="1">
    <source>
        <dbReference type="PROSITE" id="PS50943"/>
    </source>
</evidence>